<sequence length="94" mass="10796">MELRDYLNGFVRELEPEMLKLFLRFCTGSNLVVKDKISVRFTAAELGDNVRSPTSHTCGCVLEIPSTYAKDSYVVFKSDFKSVLQSRYFEMDVI</sequence>
<dbReference type="SUPFAM" id="SSF56204">
    <property type="entry name" value="Hect, E3 ligase catalytic domain"/>
    <property type="match status" value="1"/>
</dbReference>
<name>A0ABQ9E778_TEGGR</name>
<evidence type="ECO:0000256" key="1">
    <source>
        <dbReference type="ARBA" id="ARBA00022786"/>
    </source>
</evidence>
<dbReference type="InterPro" id="IPR035983">
    <property type="entry name" value="Hect_E3_ubiquitin_ligase"/>
</dbReference>
<dbReference type="Pfam" id="PF00632">
    <property type="entry name" value="HECT"/>
    <property type="match status" value="1"/>
</dbReference>
<evidence type="ECO:0000313" key="3">
    <source>
        <dbReference type="EMBL" id="KAJ8299370.1"/>
    </source>
</evidence>
<evidence type="ECO:0000313" key="4">
    <source>
        <dbReference type="Proteomes" id="UP001217089"/>
    </source>
</evidence>
<dbReference type="EMBL" id="JARBDR010000921">
    <property type="protein sequence ID" value="KAJ8299370.1"/>
    <property type="molecule type" value="Genomic_DNA"/>
</dbReference>
<gene>
    <name evidence="3" type="ORF">KUTeg_023430</name>
</gene>
<dbReference type="InterPro" id="IPR000569">
    <property type="entry name" value="HECT_dom"/>
</dbReference>
<feature type="domain" description="HECT" evidence="2">
    <location>
        <begin position="6"/>
        <end position="66"/>
    </location>
</feature>
<organism evidence="3 4">
    <name type="scientific">Tegillarca granosa</name>
    <name type="common">Malaysian cockle</name>
    <name type="synonym">Anadara granosa</name>
    <dbReference type="NCBI Taxonomy" id="220873"/>
    <lineage>
        <taxon>Eukaryota</taxon>
        <taxon>Metazoa</taxon>
        <taxon>Spiralia</taxon>
        <taxon>Lophotrochozoa</taxon>
        <taxon>Mollusca</taxon>
        <taxon>Bivalvia</taxon>
        <taxon>Autobranchia</taxon>
        <taxon>Pteriomorphia</taxon>
        <taxon>Arcoida</taxon>
        <taxon>Arcoidea</taxon>
        <taxon>Arcidae</taxon>
        <taxon>Tegillarca</taxon>
    </lineage>
</organism>
<keyword evidence="4" id="KW-1185">Reference proteome</keyword>
<protein>
    <recommendedName>
        <fullName evidence="2">HECT domain-containing protein</fullName>
    </recommendedName>
</protein>
<comment type="caution">
    <text evidence="3">The sequence shown here is derived from an EMBL/GenBank/DDBJ whole genome shotgun (WGS) entry which is preliminary data.</text>
</comment>
<keyword evidence="1" id="KW-0833">Ubl conjugation pathway</keyword>
<accession>A0ABQ9E778</accession>
<dbReference type="Proteomes" id="UP001217089">
    <property type="component" value="Unassembled WGS sequence"/>
</dbReference>
<reference evidence="3 4" key="1">
    <citation type="submission" date="2022-12" db="EMBL/GenBank/DDBJ databases">
        <title>Chromosome-level genome of Tegillarca granosa.</title>
        <authorList>
            <person name="Kim J."/>
        </authorList>
    </citation>
    <scope>NUCLEOTIDE SEQUENCE [LARGE SCALE GENOMIC DNA]</scope>
    <source>
        <strain evidence="3">Teg-2019</strain>
        <tissue evidence="3">Adductor muscle</tissue>
    </source>
</reference>
<evidence type="ECO:0000259" key="2">
    <source>
        <dbReference type="Pfam" id="PF00632"/>
    </source>
</evidence>
<dbReference type="Gene3D" id="3.30.2410.10">
    <property type="entry name" value="Hect, E3 ligase catalytic domain"/>
    <property type="match status" value="1"/>
</dbReference>
<proteinExistence type="predicted"/>